<evidence type="ECO:0000313" key="3">
    <source>
        <dbReference type="Proteomes" id="UP000265703"/>
    </source>
</evidence>
<protein>
    <recommendedName>
        <fullName evidence="1">F-box domain-containing protein</fullName>
    </recommendedName>
</protein>
<dbReference type="CDD" id="cd09917">
    <property type="entry name" value="F-box_SF"/>
    <property type="match status" value="1"/>
</dbReference>
<dbReference type="InterPro" id="IPR001810">
    <property type="entry name" value="F-box_dom"/>
</dbReference>
<evidence type="ECO:0000259" key="1">
    <source>
        <dbReference type="PROSITE" id="PS50181"/>
    </source>
</evidence>
<dbReference type="Gene3D" id="1.20.1280.50">
    <property type="match status" value="1"/>
</dbReference>
<dbReference type="SUPFAM" id="SSF81383">
    <property type="entry name" value="F-box domain"/>
    <property type="match status" value="1"/>
</dbReference>
<gene>
    <name evidence="2" type="ORF">C1645_787060</name>
</gene>
<organism evidence="2 3">
    <name type="scientific">Glomus cerebriforme</name>
    <dbReference type="NCBI Taxonomy" id="658196"/>
    <lineage>
        <taxon>Eukaryota</taxon>
        <taxon>Fungi</taxon>
        <taxon>Fungi incertae sedis</taxon>
        <taxon>Mucoromycota</taxon>
        <taxon>Glomeromycotina</taxon>
        <taxon>Glomeromycetes</taxon>
        <taxon>Glomerales</taxon>
        <taxon>Glomeraceae</taxon>
        <taxon>Glomus</taxon>
    </lineage>
</organism>
<name>A0A397SAU6_9GLOM</name>
<reference evidence="2 3" key="1">
    <citation type="submission" date="2018-06" db="EMBL/GenBank/DDBJ databases">
        <title>Comparative genomics reveals the genomic features of Rhizophagus irregularis, R. cerebriforme, R. diaphanum and Gigaspora rosea, and their symbiotic lifestyle signature.</title>
        <authorList>
            <person name="Morin E."/>
            <person name="San Clemente H."/>
            <person name="Chen E.C.H."/>
            <person name="De La Providencia I."/>
            <person name="Hainaut M."/>
            <person name="Kuo A."/>
            <person name="Kohler A."/>
            <person name="Murat C."/>
            <person name="Tang N."/>
            <person name="Roy S."/>
            <person name="Loubradou J."/>
            <person name="Henrissat B."/>
            <person name="Grigoriev I.V."/>
            <person name="Corradi N."/>
            <person name="Roux C."/>
            <person name="Martin F.M."/>
        </authorList>
    </citation>
    <scope>NUCLEOTIDE SEQUENCE [LARGE SCALE GENOMIC DNA]</scope>
    <source>
        <strain evidence="2 3">DAOM 227022</strain>
    </source>
</reference>
<dbReference type="EMBL" id="QKYT01000597">
    <property type="protein sequence ID" value="RIA83108.1"/>
    <property type="molecule type" value="Genomic_DNA"/>
</dbReference>
<dbReference type="SMART" id="SM00256">
    <property type="entry name" value="FBOX"/>
    <property type="match status" value="1"/>
</dbReference>
<accession>A0A397SAU6</accession>
<dbReference type="InterPro" id="IPR036047">
    <property type="entry name" value="F-box-like_dom_sf"/>
</dbReference>
<feature type="domain" description="F-box" evidence="1">
    <location>
        <begin position="34"/>
        <end position="85"/>
    </location>
</feature>
<dbReference type="OrthoDB" id="2322499at2759"/>
<dbReference type="Pfam" id="PF12937">
    <property type="entry name" value="F-box-like"/>
    <property type="match status" value="1"/>
</dbReference>
<dbReference type="Proteomes" id="UP000265703">
    <property type="component" value="Unassembled WGS sequence"/>
</dbReference>
<dbReference type="AlphaFoldDB" id="A0A397SAU6"/>
<dbReference type="PROSITE" id="PS50181">
    <property type="entry name" value="FBOX"/>
    <property type="match status" value="1"/>
</dbReference>
<comment type="caution">
    <text evidence="2">The sequence shown here is derived from an EMBL/GenBank/DDBJ whole genome shotgun (WGS) entry which is preliminary data.</text>
</comment>
<keyword evidence="3" id="KW-1185">Reference proteome</keyword>
<proteinExistence type="predicted"/>
<dbReference type="STRING" id="658196.A0A397SAU6"/>
<sequence length="264" mass="30945">MQNQSEEQEIANSTEEISLNKIKQPASSYLLSSKSKLLNLPQEVFIEICENVHPKDLYSLALVCKQFRTILWSNSITTQQLWNKSRLKFIPQCTYLKPPGDLSEQKFVWLLSSEISKTCQCCGKKVEGSDRKLFWEFKVLICSKCAQERTISLEKLKELYDPDLFPENVLSCLPCISETIFRNSFDYLVNATSPGYYGSNPYYWRADVLHAENEYNSLRKDERENWVNKKQTEMRNYMEVIEAMRAKENNLLLENLLIRYIFPV</sequence>
<evidence type="ECO:0000313" key="2">
    <source>
        <dbReference type="EMBL" id="RIA83108.1"/>
    </source>
</evidence>